<dbReference type="PANTHER" id="PTHR21666">
    <property type="entry name" value="PEPTIDASE-RELATED"/>
    <property type="match status" value="1"/>
</dbReference>
<dbReference type="SUPFAM" id="SSF51261">
    <property type="entry name" value="Duplicated hybrid motif"/>
    <property type="match status" value="1"/>
</dbReference>
<keyword evidence="1" id="KW-0812">Transmembrane</keyword>
<dbReference type="KEGG" id="eke:EK0264_17340"/>
<dbReference type="PANTHER" id="PTHR21666:SF270">
    <property type="entry name" value="MUREIN HYDROLASE ACTIVATOR ENVC"/>
    <property type="match status" value="1"/>
</dbReference>
<feature type="transmembrane region" description="Helical" evidence="1">
    <location>
        <begin position="43"/>
        <end position="59"/>
    </location>
</feature>
<dbReference type="InterPro" id="IPR011055">
    <property type="entry name" value="Dup_hybrid_motif"/>
</dbReference>
<dbReference type="CDD" id="cd12797">
    <property type="entry name" value="M23_peptidase"/>
    <property type="match status" value="1"/>
</dbReference>
<keyword evidence="4" id="KW-1185">Reference proteome</keyword>
<feature type="domain" description="M23ase beta-sheet core" evidence="2">
    <location>
        <begin position="181"/>
        <end position="240"/>
    </location>
</feature>
<dbReference type="InParanoid" id="A0A7L4YRX8"/>
<keyword evidence="1" id="KW-1133">Transmembrane helix</keyword>
<keyword evidence="1" id="KW-0472">Membrane</keyword>
<dbReference type="GO" id="GO:0004222">
    <property type="term" value="F:metalloendopeptidase activity"/>
    <property type="evidence" value="ECO:0007669"/>
    <property type="project" value="TreeGrafter"/>
</dbReference>
<evidence type="ECO:0000256" key="1">
    <source>
        <dbReference type="SAM" id="Phobius"/>
    </source>
</evidence>
<dbReference type="EMBL" id="CP047156">
    <property type="protein sequence ID" value="QHC01870.1"/>
    <property type="molecule type" value="Genomic_DNA"/>
</dbReference>
<name>A0A7L4YRX8_9ACTN</name>
<gene>
    <name evidence="3" type="ORF">EK0264_17340</name>
</gene>
<dbReference type="Gene3D" id="2.70.70.10">
    <property type="entry name" value="Glucose Permease (Domain IIA)"/>
    <property type="match status" value="1"/>
</dbReference>
<sequence length="291" mass="31406">MTGTVHLSTPPRSPRRMIARLYSVAVIAFVAWVVAAFVLDLNVWLLIAVAAALIVLMSIKAPRSDRAPTEVGTPVRGRWAALNSPATKVPSHGTRGYGQEYAIDILRATTTGKTISLGLTGGYRRPTEFSSYGEPVLAAAAGTVVHVSDRWRDHRSRSSWPAVLYLLILEQFRVLGGFGAVGGNHVILDHGDGTYAAYAHLRRGSVRVRRGEQVAAGHQLAEVGNSGNTSEPHLHFQLMDHPHPNAAAGLPFRWRDATVQPGVRDDHWPAEKVTSQVTAGLPANGQVFEAP</sequence>
<accession>A0A7L4YRX8</accession>
<dbReference type="InterPro" id="IPR016047">
    <property type="entry name" value="M23ase_b-sheet_dom"/>
</dbReference>
<reference evidence="3 4" key="1">
    <citation type="journal article" date="2018" name="Int. J. Syst. Evol. Microbiol.">
        <title>Epidermidibacterium keratini gen. nov., sp. nov., a member of the family Sporichthyaceae, isolated from keratin epidermis.</title>
        <authorList>
            <person name="Lee D.G."/>
            <person name="Trujillo M.E."/>
            <person name="Kang S."/>
            <person name="Nam J.J."/>
            <person name="Kim Y.J."/>
        </authorList>
    </citation>
    <scope>NUCLEOTIDE SEQUENCE [LARGE SCALE GENOMIC DNA]</scope>
    <source>
        <strain evidence="3 4">EPI-7</strain>
    </source>
</reference>
<evidence type="ECO:0000259" key="2">
    <source>
        <dbReference type="Pfam" id="PF01551"/>
    </source>
</evidence>
<dbReference type="RefSeq" id="WP_159546994.1">
    <property type="nucleotide sequence ID" value="NZ_CP047156.1"/>
</dbReference>
<dbReference type="AlphaFoldDB" id="A0A7L4YRX8"/>
<organism evidence="3 4">
    <name type="scientific">Epidermidibacterium keratini</name>
    <dbReference type="NCBI Taxonomy" id="1891644"/>
    <lineage>
        <taxon>Bacteria</taxon>
        <taxon>Bacillati</taxon>
        <taxon>Actinomycetota</taxon>
        <taxon>Actinomycetes</taxon>
        <taxon>Sporichthyales</taxon>
        <taxon>Sporichthyaceae</taxon>
        <taxon>Epidermidibacterium</taxon>
    </lineage>
</organism>
<dbReference type="Proteomes" id="UP000463857">
    <property type="component" value="Chromosome"/>
</dbReference>
<dbReference type="InterPro" id="IPR050570">
    <property type="entry name" value="Cell_wall_metabolism_enzyme"/>
</dbReference>
<dbReference type="Pfam" id="PF01551">
    <property type="entry name" value="Peptidase_M23"/>
    <property type="match status" value="1"/>
</dbReference>
<proteinExistence type="predicted"/>
<dbReference type="OrthoDB" id="9809488at2"/>
<protein>
    <submittedName>
        <fullName evidence="3">Peptidoglycan DD-metalloendopeptidase family protein</fullName>
    </submittedName>
</protein>
<evidence type="ECO:0000313" key="3">
    <source>
        <dbReference type="EMBL" id="QHC01870.1"/>
    </source>
</evidence>
<evidence type="ECO:0000313" key="4">
    <source>
        <dbReference type="Proteomes" id="UP000463857"/>
    </source>
</evidence>
<feature type="transmembrane region" description="Helical" evidence="1">
    <location>
        <begin position="21"/>
        <end position="37"/>
    </location>
</feature>